<accession>A0A1H3CCG8</accession>
<dbReference type="Proteomes" id="UP000243778">
    <property type="component" value="Unassembled WGS sequence"/>
</dbReference>
<dbReference type="PANTHER" id="PTHR33609">
    <property type="entry name" value="LOW CALCIUM RESPONSE LOCUS PROTEIN S"/>
    <property type="match status" value="1"/>
</dbReference>
<dbReference type="EMBL" id="FNNU01000004">
    <property type="protein sequence ID" value="SDX51179.1"/>
    <property type="molecule type" value="Genomic_DNA"/>
</dbReference>
<dbReference type="RefSeq" id="WP_245728203.1">
    <property type="nucleotide sequence ID" value="NZ_FNNU01000004.1"/>
</dbReference>
<dbReference type="AlphaFoldDB" id="A0A1H3CCG8"/>
<evidence type="ECO:0000256" key="1">
    <source>
        <dbReference type="ARBA" id="ARBA00009964"/>
    </source>
</evidence>
<gene>
    <name evidence="2" type="ORF">SAMN05216287_3177</name>
</gene>
<dbReference type="Pfam" id="PF01527">
    <property type="entry name" value="HTH_Tnp_1"/>
    <property type="match status" value="1"/>
</dbReference>
<dbReference type="GO" id="GO:0003677">
    <property type="term" value="F:DNA binding"/>
    <property type="evidence" value="ECO:0007669"/>
    <property type="project" value="InterPro"/>
</dbReference>
<dbReference type="Gene3D" id="1.10.10.60">
    <property type="entry name" value="Homeodomain-like"/>
    <property type="match status" value="1"/>
</dbReference>
<protein>
    <submittedName>
        <fullName evidence="2">Putative transposase</fullName>
    </submittedName>
</protein>
<dbReference type="STRING" id="1007099.SAMN05216287_3177"/>
<dbReference type="InterPro" id="IPR002514">
    <property type="entry name" value="Transposase_8"/>
</dbReference>
<dbReference type="InterPro" id="IPR009057">
    <property type="entry name" value="Homeodomain-like_sf"/>
</dbReference>
<evidence type="ECO:0000313" key="3">
    <source>
        <dbReference type="Proteomes" id="UP000243778"/>
    </source>
</evidence>
<evidence type="ECO:0000313" key="2">
    <source>
        <dbReference type="EMBL" id="SDX51179.1"/>
    </source>
</evidence>
<dbReference type="GO" id="GO:0006313">
    <property type="term" value="P:DNA transposition"/>
    <property type="evidence" value="ECO:0007669"/>
    <property type="project" value="InterPro"/>
</dbReference>
<dbReference type="GO" id="GO:0004803">
    <property type="term" value="F:transposase activity"/>
    <property type="evidence" value="ECO:0007669"/>
    <property type="project" value="InterPro"/>
</dbReference>
<comment type="similarity">
    <text evidence="1">Belongs to the transposase 8 family.</text>
</comment>
<reference evidence="3" key="1">
    <citation type="submission" date="2016-10" db="EMBL/GenBank/DDBJ databases">
        <authorList>
            <person name="Varghese N."/>
            <person name="Submissions S."/>
        </authorList>
    </citation>
    <scope>NUCLEOTIDE SEQUENCE [LARGE SCALE GENOMIC DNA]</scope>
    <source>
        <strain evidence="3">NRRL B-59562</strain>
    </source>
</reference>
<sequence length="87" mass="9887">MRKPRFSDEQIAAILAEAAAGVPAAELCRRHGMSDTTFYTWRSRRWQQDERKSGCAELRRALAQQQEQIRRLRACLENHAGGESISG</sequence>
<proteinExistence type="inferred from homology"/>
<dbReference type="InterPro" id="IPR052546">
    <property type="entry name" value="Transposase_8_domain"/>
</dbReference>
<keyword evidence="3" id="KW-1185">Reference proteome</keyword>
<name>A0A1H3CCG8_9PSED</name>
<organism evidence="2 3">
    <name type="scientific">Pseudomonas kuykendallii</name>
    <dbReference type="NCBI Taxonomy" id="1007099"/>
    <lineage>
        <taxon>Bacteria</taxon>
        <taxon>Pseudomonadati</taxon>
        <taxon>Pseudomonadota</taxon>
        <taxon>Gammaproteobacteria</taxon>
        <taxon>Pseudomonadales</taxon>
        <taxon>Pseudomonadaceae</taxon>
        <taxon>Pseudomonas</taxon>
    </lineage>
</organism>
<dbReference type="PANTHER" id="PTHR33609:SF1">
    <property type="entry name" value="TRANSPOSASE"/>
    <property type="match status" value="1"/>
</dbReference>
<dbReference type="SUPFAM" id="SSF46689">
    <property type="entry name" value="Homeodomain-like"/>
    <property type="match status" value="1"/>
</dbReference>